<evidence type="ECO:0000256" key="2">
    <source>
        <dbReference type="ARBA" id="ARBA00022737"/>
    </source>
</evidence>
<dbReference type="InterPro" id="IPR001611">
    <property type="entry name" value="Leu-rich_rpt"/>
</dbReference>
<evidence type="ECO:0000256" key="3">
    <source>
        <dbReference type="ARBA" id="ARBA00023242"/>
    </source>
</evidence>
<feature type="non-terminal residue" evidence="4">
    <location>
        <position position="1"/>
    </location>
</feature>
<dbReference type="EMBL" id="JAMKFB020000017">
    <property type="protein sequence ID" value="KAL0169718.1"/>
    <property type="molecule type" value="Genomic_DNA"/>
</dbReference>
<keyword evidence="5" id="KW-1185">Reference proteome</keyword>
<dbReference type="InterPro" id="IPR052311">
    <property type="entry name" value="MMS22L-TONSL_complex_comp"/>
</dbReference>
<reference evidence="4 5" key="1">
    <citation type="submission" date="2024-05" db="EMBL/GenBank/DDBJ databases">
        <title>Genome sequencing and assembly of Indian major carp, Cirrhinus mrigala (Hamilton, 1822).</title>
        <authorList>
            <person name="Mohindra V."/>
            <person name="Chowdhury L.M."/>
            <person name="Lal K."/>
            <person name="Jena J.K."/>
        </authorList>
    </citation>
    <scope>NUCLEOTIDE SEQUENCE [LARGE SCALE GENOMIC DNA]</scope>
    <source>
        <strain evidence="4">CM1030</strain>
        <tissue evidence="4">Blood</tissue>
    </source>
</reference>
<dbReference type="SUPFAM" id="SSF52047">
    <property type="entry name" value="RNI-like"/>
    <property type="match status" value="1"/>
</dbReference>
<organism evidence="4 5">
    <name type="scientific">Cirrhinus mrigala</name>
    <name type="common">Mrigala</name>
    <dbReference type="NCBI Taxonomy" id="683832"/>
    <lineage>
        <taxon>Eukaryota</taxon>
        <taxon>Metazoa</taxon>
        <taxon>Chordata</taxon>
        <taxon>Craniata</taxon>
        <taxon>Vertebrata</taxon>
        <taxon>Euteleostomi</taxon>
        <taxon>Actinopterygii</taxon>
        <taxon>Neopterygii</taxon>
        <taxon>Teleostei</taxon>
        <taxon>Ostariophysi</taxon>
        <taxon>Cypriniformes</taxon>
        <taxon>Cyprinidae</taxon>
        <taxon>Labeoninae</taxon>
        <taxon>Labeonini</taxon>
        <taxon>Cirrhinus</taxon>
    </lineage>
</organism>
<proteinExistence type="predicted"/>
<protein>
    <submittedName>
        <fullName evidence="4">Uncharacterized protein</fullName>
    </submittedName>
</protein>
<dbReference type="Proteomes" id="UP001529510">
    <property type="component" value="Unassembled WGS sequence"/>
</dbReference>
<dbReference type="Pfam" id="PF13516">
    <property type="entry name" value="LRR_6"/>
    <property type="match status" value="1"/>
</dbReference>
<evidence type="ECO:0000313" key="4">
    <source>
        <dbReference type="EMBL" id="KAL0169718.1"/>
    </source>
</evidence>
<gene>
    <name evidence="4" type="ORF">M9458_034314</name>
</gene>
<dbReference type="PANTHER" id="PTHR46358">
    <property type="entry name" value="TONSOKU-LIKE PROTEIN"/>
    <property type="match status" value="1"/>
</dbReference>
<dbReference type="GO" id="GO:0005634">
    <property type="term" value="C:nucleus"/>
    <property type="evidence" value="ECO:0007669"/>
    <property type="project" value="UniProtKB-SubCell"/>
</dbReference>
<dbReference type="PANTHER" id="PTHR46358:SF1">
    <property type="entry name" value="TONSOKU-LIKE PROTEIN"/>
    <property type="match status" value="1"/>
</dbReference>
<name>A0ABD0P6K2_CIRMR</name>
<sequence>LPPASLTPLLRALKLQASLTELRISANRLNNDLFPELMSAAATMPRLRILDISANQITGEGLKKASETFETKSQAAFP</sequence>
<keyword evidence="2" id="KW-0677">Repeat</keyword>
<feature type="non-terminal residue" evidence="4">
    <location>
        <position position="78"/>
    </location>
</feature>
<accession>A0ABD0P6K2</accession>
<dbReference type="Gene3D" id="3.80.10.10">
    <property type="entry name" value="Ribonuclease Inhibitor"/>
    <property type="match status" value="1"/>
</dbReference>
<comment type="caution">
    <text evidence="4">The sequence shown here is derived from an EMBL/GenBank/DDBJ whole genome shotgun (WGS) entry which is preliminary data.</text>
</comment>
<evidence type="ECO:0000256" key="1">
    <source>
        <dbReference type="ARBA" id="ARBA00004123"/>
    </source>
</evidence>
<keyword evidence="3" id="KW-0539">Nucleus</keyword>
<dbReference type="InterPro" id="IPR032675">
    <property type="entry name" value="LRR_dom_sf"/>
</dbReference>
<dbReference type="AlphaFoldDB" id="A0ABD0P6K2"/>
<comment type="subcellular location">
    <subcellularLocation>
        <location evidence="1">Nucleus</location>
    </subcellularLocation>
</comment>
<evidence type="ECO:0000313" key="5">
    <source>
        <dbReference type="Proteomes" id="UP001529510"/>
    </source>
</evidence>